<dbReference type="EMBL" id="POWG01000010">
    <property type="protein sequence ID" value="PNQ98818.1"/>
    <property type="molecule type" value="Genomic_DNA"/>
</dbReference>
<comment type="subcellular location">
    <subcellularLocation>
        <location evidence="1">Cell membrane</location>
        <topology evidence="1">Multi-pass membrane protein</topology>
    </subcellularLocation>
</comment>
<keyword evidence="4 6" id="KW-1133">Transmembrane helix</keyword>
<evidence type="ECO:0000256" key="1">
    <source>
        <dbReference type="ARBA" id="ARBA00004651"/>
    </source>
</evidence>
<evidence type="ECO:0000256" key="4">
    <source>
        <dbReference type="ARBA" id="ARBA00022989"/>
    </source>
</evidence>
<gene>
    <name evidence="9" type="ORF">C1S70_11750</name>
    <name evidence="8" type="ORF">FH063_002121</name>
</gene>
<dbReference type="RefSeq" id="WP_103039900.1">
    <property type="nucleotide sequence ID" value="NZ_JBDZDB010000031.1"/>
</dbReference>
<keyword evidence="9" id="KW-0614">Plasmid</keyword>
<comment type="caution">
    <text evidence="9">The sequence shown here is derived from an EMBL/GenBank/DDBJ whole genome shotgun (WGS) entry which is preliminary data.</text>
</comment>
<dbReference type="InterPro" id="IPR018076">
    <property type="entry name" value="T2SS_GspF_dom"/>
</dbReference>
<evidence type="ECO:0000256" key="3">
    <source>
        <dbReference type="ARBA" id="ARBA00022692"/>
    </source>
</evidence>
<evidence type="ECO:0000256" key="6">
    <source>
        <dbReference type="SAM" id="Phobius"/>
    </source>
</evidence>
<keyword evidence="5 6" id="KW-0472">Membrane</keyword>
<evidence type="ECO:0000256" key="5">
    <source>
        <dbReference type="ARBA" id="ARBA00023136"/>
    </source>
</evidence>
<dbReference type="GO" id="GO:0005886">
    <property type="term" value="C:plasma membrane"/>
    <property type="evidence" value="ECO:0007669"/>
    <property type="project" value="UniProtKB-SubCell"/>
</dbReference>
<geneLocation type="plasmid" evidence="9">
    <name>p7unnamed</name>
</geneLocation>
<feature type="transmembrane region" description="Helical" evidence="6">
    <location>
        <begin position="140"/>
        <end position="162"/>
    </location>
</feature>
<dbReference type="PANTHER" id="PTHR35007">
    <property type="entry name" value="INTEGRAL MEMBRANE PROTEIN-RELATED"/>
    <property type="match status" value="1"/>
</dbReference>
<name>A0A2K1G211_9PROT</name>
<dbReference type="PANTHER" id="PTHR35007:SF2">
    <property type="entry name" value="PILUS ASSEMBLE PROTEIN"/>
    <property type="match status" value="1"/>
</dbReference>
<reference evidence="8 11" key="2">
    <citation type="submission" date="2019-07" db="EMBL/GenBank/DDBJ databases">
        <title>Genome sequencing of the stress-tolerant strain Azospirillum brasilense Az19.</title>
        <authorList>
            <person name="Maroniche G.A."/>
            <person name="Garcia J.E."/>
            <person name="Pagnussat L."/>
            <person name="Amenta M."/>
            <person name="Creus C.M."/>
        </authorList>
    </citation>
    <scope>NUCLEOTIDE SEQUENCE [LARGE SCALE GENOMIC DNA]</scope>
    <source>
        <strain evidence="8 11">Az19</strain>
    </source>
</reference>
<feature type="transmembrane region" description="Helical" evidence="6">
    <location>
        <begin position="109"/>
        <end position="134"/>
    </location>
</feature>
<reference evidence="9 10" key="1">
    <citation type="submission" date="2018-01" db="EMBL/GenBank/DDBJ databases">
        <title>Whole genome sequence of Azospirillum brasilense REC3 isolated from strawberry roots.</title>
        <authorList>
            <person name="Fontana C.A."/>
            <person name="Salazar S.M."/>
            <person name="Bassi D."/>
            <person name="Puglisi E."/>
            <person name="Lovaisa N.C."/>
            <person name="Toffoli L.M."/>
            <person name="Pedraza R."/>
            <person name="Cocconcelli P.S."/>
        </authorList>
    </citation>
    <scope>NUCLEOTIDE SEQUENCE [LARGE SCALE GENOMIC DNA]</scope>
    <source>
        <strain evidence="9 10">REC3</strain>
        <plasmid evidence="9">p7unnamed</plasmid>
    </source>
</reference>
<proteinExistence type="predicted"/>
<evidence type="ECO:0000313" key="8">
    <source>
        <dbReference type="EMBL" id="KAA1054219.1"/>
    </source>
</evidence>
<dbReference type="Pfam" id="PF00482">
    <property type="entry name" value="T2SSF"/>
    <property type="match status" value="1"/>
</dbReference>
<evidence type="ECO:0000256" key="2">
    <source>
        <dbReference type="ARBA" id="ARBA00022475"/>
    </source>
</evidence>
<protein>
    <recommendedName>
        <fullName evidence="7">Type II secretion system protein GspF domain-containing protein</fullName>
    </recommendedName>
</protein>
<dbReference type="EMBL" id="VEWN01000011">
    <property type="protein sequence ID" value="KAA1054219.1"/>
    <property type="molecule type" value="Genomic_DNA"/>
</dbReference>
<sequence length="320" mass="34456">MTAPSALQCLVLSGGLVLTAVLLALAAVVDRERDRFRARLLGVVRQASEQRATSRNSTAAAVKPLRLSGIALLRRVMLLSARLPLVRKKDQEDIRRLLVRAGIRGKESVALFVAAKLLGFGVGALLAGSAQLVLQTEITPMMALAATVFSGFVGGLVPEAALQRRGRTRRTAIEAALPDALDLLIICANAGYGLDVSIQRVGREIARFFPDLADELAVTANEMQLLSDRREALDNLVERTNVPAIRSLVVTLLQAQRYGTPLTQALRTLAREERSARILALEERAARIPALISLPLMVLIMPAVLIVVAGPAFIDIMKGL</sequence>
<dbReference type="Proteomes" id="UP000325333">
    <property type="component" value="Unassembled WGS sequence"/>
</dbReference>
<keyword evidence="3 6" id="KW-0812">Transmembrane</keyword>
<feature type="transmembrane region" description="Helical" evidence="6">
    <location>
        <begin position="6"/>
        <end position="29"/>
    </location>
</feature>
<evidence type="ECO:0000259" key="7">
    <source>
        <dbReference type="Pfam" id="PF00482"/>
    </source>
</evidence>
<keyword evidence="2" id="KW-1003">Cell membrane</keyword>
<feature type="domain" description="Type II secretion system protein GspF" evidence="7">
    <location>
        <begin position="181"/>
        <end position="308"/>
    </location>
</feature>
<evidence type="ECO:0000313" key="10">
    <source>
        <dbReference type="Proteomes" id="UP000236268"/>
    </source>
</evidence>
<evidence type="ECO:0000313" key="11">
    <source>
        <dbReference type="Proteomes" id="UP000325333"/>
    </source>
</evidence>
<dbReference type="Proteomes" id="UP000236268">
    <property type="component" value="Unassembled WGS sequence"/>
</dbReference>
<evidence type="ECO:0000313" key="9">
    <source>
        <dbReference type="EMBL" id="PNQ98818.1"/>
    </source>
</evidence>
<feature type="transmembrane region" description="Helical" evidence="6">
    <location>
        <begin position="291"/>
        <end position="314"/>
    </location>
</feature>
<organism evidence="9 10">
    <name type="scientific">Azospirillum argentinense</name>
    <dbReference type="NCBI Taxonomy" id="2970906"/>
    <lineage>
        <taxon>Bacteria</taxon>
        <taxon>Pseudomonadati</taxon>
        <taxon>Pseudomonadota</taxon>
        <taxon>Alphaproteobacteria</taxon>
        <taxon>Rhodospirillales</taxon>
        <taxon>Azospirillaceae</taxon>
        <taxon>Azospirillum</taxon>
    </lineage>
</organism>
<accession>A0A2K1G211</accession>
<dbReference type="AlphaFoldDB" id="A0A2K1G211"/>